<dbReference type="Proteomes" id="UP000215196">
    <property type="component" value="Chromosome 1"/>
</dbReference>
<evidence type="ECO:0000313" key="2">
    <source>
        <dbReference type="Proteomes" id="UP000215196"/>
    </source>
</evidence>
<dbReference type="EMBL" id="LT906465">
    <property type="protein sequence ID" value="SNV48699.1"/>
    <property type="molecule type" value="Genomic_DNA"/>
</dbReference>
<organism evidence="1 2">
    <name type="scientific">Chryseobacterium taklimakanense</name>
    <dbReference type="NCBI Taxonomy" id="536441"/>
    <lineage>
        <taxon>Bacteria</taxon>
        <taxon>Pseudomonadati</taxon>
        <taxon>Bacteroidota</taxon>
        <taxon>Flavobacteriia</taxon>
        <taxon>Flavobacteriales</taxon>
        <taxon>Weeksellaceae</taxon>
        <taxon>Chryseobacterium group</taxon>
        <taxon>Chryseobacterium</taxon>
    </lineage>
</organism>
<name>A0A239XNR6_9FLAO</name>
<reference evidence="1 2" key="1">
    <citation type="submission" date="2017-06" db="EMBL/GenBank/DDBJ databases">
        <authorList>
            <consortium name="Pathogen Informatics"/>
        </authorList>
    </citation>
    <scope>NUCLEOTIDE SEQUENCE [LARGE SCALE GENOMIC DNA]</scope>
    <source>
        <strain evidence="1 2">NCTC13490</strain>
    </source>
</reference>
<evidence type="ECO:0000313" key="1">
    <source>
        <dbReference type="EMBL" id="SNV48699.1"/>
    </source>
</evidence>
<sequence length="169" mass="19134">MFYFYKMKKILLSVSFFALFISCKKEENNIAKTSAESNSQTVVNHSVKADSANLISAKDPSPKVKPLNEEIDLGKVVFTQNNQVMIAFNTKVQNGKVMIDDKEYQLNRLIFSENNYEISGNGIKITAEEGNIKEMTSDCLYGNFPKVKIKLNDKEVNLENVNVQDCPTY</sequence>
<keyword evidence="2" id="KW-1185">Reference proteome</keyword>
<dbReference type="KEGG" id="ctak:4412677_01965"/>
<dbReference type="PROSITE" id="PS51257">
    <property type="entry name" value="PROKAR_LIPOPROTEIN"/>
    <property type="match status" value="1"/>
</dbReference>
<gene>
    <name evidence="1" type="ORF">SAMEA4412677_01965</name>
</gene>
<proteinExistence type="predicted"/>
<accession>A0A239XNR6</accession>
<dbReference type="AlphaFoldDB" id="A0A239XNR6"/>
<protein>
    <submittedName>
        <fullName evidence="1">Uncharacterized protein</fullName>
    </submittedName>
</protein>